<name>A0A7W7KSD1_PSENT</name>
<gene>
    <name evidence="2" type="ORF">HNP46_006562</name>
</gene>
<evidence type="ECO:0000313" key="3">
    <source>
        <dbReference type="Proteomes" id="UP000566995"/>
    </source>
</evidence>
<dbReference type="Proteomes" id="UP000566995">
    <property type="component" value="Unassembled WGS sequence"/>
</dbReference>
<dbReference type="AlphaFoldDB" id="A0A7W7KSD1"/>
<dbReference type="PROSITE" id="PS50532">
    <property type="entry name" value="HTH_IS408"/>
    <property type="match status" value="1"/>
</dbReference>
<proteinExistence type="predicted"/>
<dbReference type="InterPro" id="IPR017895">
    <property type="entry name" value="HTH_IS408/IS1162_type"/>
</dbReference>
<evidence type="ECO:0000259" key="1">
    <source>
        <dbReference type="PROSITE" id="PS50532"/>
    </source>
</evidence>
<organism evidence="2 3">
    <name type="scientific">Pseudomonas nitroreducens</name>
    <dbReference type="NCBI Taxonomy" id="46680"/>
    <lineage>
        <taxon>Bacteria</taxon>
        <taxon>Pseudomonadati</taxon>
        <taxon>Pseudomonadota</taxon>
        <taxon>Gammaproteobacteria</taxon>
        <taxon>Pseudomonadales</taxon>
        <taxon>Pseudomonadaceae</taxon>
        <taxon>Pseudomonas</taxon>
    </lineage>
</organism>
<comment type="caution">
    <text evidence="2">The sequence shown here is derived from an EMBL/GenBank/DDBJ whole genome shotgun (WGS) entry which is preliminary data.</text>
</comment>
<protein>
    <recommendedName>
        <fullName evidence="1">HTH IS408-type domain-containing protein</fullName>
    </recommendedName>
</protein>
<evidence type="ECO:0000313" key="2">
    <source>
        <dbReference type="EMBL" id="MBB4867643.1"/>
    </source>
</evidence>
<reference evidence="2 3" key="1">
    <citation type="submission" date="2020-08" db="EMBL/GenBank/DDBJ databases">
        <title>Functional genomics of gut bacteria from endangered species of beetles.</title>
        <authorList>
            <person name="Carlos-Shanley C."/>
        </authorList>
    </citation>
    <scope>NUCLEOTIDE SEQUENCE [LARGE SCALE GENOMIC DNA]</scope>
    <source>
        <strain evidence="2 3">S00179</strain>
    </source>
</reference>
<dbReference type="EMBL" id="JACHLI010000044">
    <property type="protein sequence ID" value="MBB4867643.1"/>
    <property type="molecule type" value="Genomic_DNA"/>
</dbReference>
<feature type="domain" description="HTH IS408-type" evidence="1">
    <location>
        <begin position="4"/>
        <end position="77"/>
    </location>
</feature>
<accession>A0A7W7KSD1</accession>
<sequence length="77" mass="8535">MREIRELLRLKFEIGLSSRQIASSVQVGRATVGEYLSRLAASALNWPCALSDVELVRRLFPSAPVLPSEQRPKPDSA</sequence>